<reference evidence="5" key="1">
    <citation type="submission" date="2021-02" db="EMBL/GenBank/DDBJ databases">
        <authorList>
            <person name="Nowell W R."/>
        </authorList>
    </citation>
    <scope>NUCLEOTIDE SEQUENCE</scope>
</reference>
<proteinExistence type="inferred from homology"/>
<evidence type="ECO:0000256" key="3">
    <source>
        <dbReference type="ARBA" id="ARBA00021904"/>
    </source>
</evidence>
<accession>A0A814DXN6</accession>
<protein>
    <recommendedName>
        <fullName evidence="3">Cytochrome c oxidase assembly factor 5</fullName>
    </recommendedName>
</protein>
<name>A0A814DXN6_9BILA</name>
<dbReference type="GO" id="GO:0005739">
    <property type="term" value="C:mitochondrion"/>
    <property type="evidence" value="ECO:0007669"/>
    <property type="project" value="TreeGrafter"/>
</dbReference>
<dbReference type="PANTHER" id="PTHR28627">
    <property type="entry name" value="CYTOCHROME C OXIDASE ASSEMBLY FACTOR 5"/>
    <property type="match status" value="1"/>
</dbReference>
<evidence type="ECO:0000313" key="5">
    <source>
        <dbReference type="EMBL" id="CAF0961805.1"/>
    </source>
</evidence>
<dbReference type="Proteomes" id="UP000663889">
    <property type="component" value="Unassembled WGS sequence"/>
</dbReference>
<dbReference type="EMBL" id="CAJNOU010000331">
    <property type="protein sequence ID" value="CAF0961805.1"/>
    <property type="molecule type" value="Genomic_DNA"/>
</dbReference>
<evidence type="ECO:0000256" key="4">
    <source>
        <dbReference type="ARBA" id="ARBA00023157"/>
    </source>
</evidence>
<evidence type="ECO:0000313" key="6">
    <source>
        <dbReference type="Proteomes" id="UP000663889"/>
    </source>
</evidence>
<comment type="similarity">
    <text evidence="2">Belongs to the PET191 family.</text>
</comment>
<sequence>MFAQRFTSIVSRRYVSTVVDLYKGLINGDRGCLAKCITLECLSNEKLREFVPDECRRLSYTFFECKRSMIDMRSRFRGRKGEIY</sequence>
<dbReference type="GO" id="GO:0033617">
    <property type="term" value="P:mitochondrial respiratory chain complex IV assembly"/>
    <property type="evidence" value="ECO:0007669"/>
    <property type="project" value="TreeGrafter"/>
</dbReference>
<dbReference type="AlphaFoldDB" id="A0A814DXN6"/>
<dbReference type="InterPro" id="IPR018793">
    <property type="entry name" value="Cyt_c_oxidase_assmbl_Pet191"/>
</dbReference>
<evidence type="ECO:0000256" key="1">
    <source>
        <dbReference type="ARBA" id="ARBA00003186"/>
    </source>
</evidence>
<organism evidence="5 6">
    <name type="scientific">Rotaria sordida</name>
    <dbReference type="NCBI Taxonomy" id="392033"/>
    <lineage>
        <taxon>Eukaryota</taxon>
        <taxon>Metazoa</taxon>
        <taxon>Spiralia</taxon>
        <taxon>Gnathifera</taxon>
        <taxon>Rotifera</taxon>
        <taxon>Eurotatoria</taxon>
        <taxon>Bdelloidea</taxon>
        <taxon>Philodinida</taxon>
        <taxon>Philodinidae</taxon>
        <taxon>Rotaria</taxon>
    </lineage>
</organism>
<dbReference type="Pfam" id="PF10203">
    <property type="entry name" value="Pet191_N"/>
    <property type="match status" value="1"/>
</dbReference>
<dbReference type="Gene3D" id="1.20.5.170">
    <property type="match status" value="1"/>
</dbReference>
<dbReference type="PANTHER" id="PTHR28627:SF1">
    <property type="entry name" value="CYTOCHROME C OXIDASE ASSEMBLY FACTOR 5"/>
    <property type="match status" value="1"/>
</dbReference>
<keyword evidence="4" id="KW-1015">Disulfide bond</keyword>
<gene>
    <name evidence="5" type="ORF">SEV965_LOCUS8803</name>
</gene>
<comment type="function">
    <text evidence="1">Involved in an early step of the mitochondrial complex IV assembly process.</text>
</comment>
<comment type="caution">
    <text evidence="5">The sequence shown here is derived from an EMBL/GenBank/DDBJ whole genome shotgun (WGS) entry which is preliminary data.</text>
</comment>
<evidence type="ECO:0000256" key="2">
    <source>
        <dbReference type="ARBA" id="ARBA00007785"/>
    </source>
</evidence>